<comment type="caution">
    <text evidence="3">The sequence shown here is derived from an EMBL/GenBank/DDBJ whole genome shotgun (WGS) entry which is preliminary data.</text>
</comment>
<reference evidence="3 4" key="1">
    <citation type="submission" date="2016-07" db="EMBL/GenBank/DDBJ databases">
        <title>Pervasive Adenine N6-methylation of Active Genes in Fungi.</title>
        <authorList>
            <consortium name="DOE Joint Genome Institute"/>
            <person name="Mondo S.J."/>
            <person name="Dannebaum R.O."/>
            <person name="Kuo R.C."/>
            <person name="Labutti K."/>
            <person name="Haridas S."/>
            <person name="Kuo A."/>
            <person name="Salamov A."/>
            <person name="Ahrendt S.R."/>
            <person name="Lipzen A."/>
            <person name="Sullivan W."/>
            <person name="Andreopoulos W.B."/>
            <person name="Clum A."/>
            <person name="Lindquist E."/>
            <person name="Daum C."/>
            <person name="Ramamoorthy G.K."/>
            <person name="Gryganskyi A."/>
            <person name="Culley D."/>
            <person name="Magnuson J.K."/>
            <person name="James T.Y."/>
            <person name="O'Malley M.A."/>
            <person name="Stajich J.E."/>
            <person name="Spatafora J.W."/>
            <person name="Visel A."/>
            <person name="Grigoriev I.V."/>
        </authorList>
    </citation>
    <scope>NUCLEOTIDE SEQUENCE [LARGE SCALE GENOMIC DNA]</scope>
    <source>
        <strain evidence="3 4">12-1054</strain>
    </source>
</reference>
<evidence type="ECO:0000313" key="4">
    <source>
        <dbReference type="Proteomes" id="UP000193685"/>
    </source>
</evidence>
<accession>A0A1Y2F694</accession>
<organism evidence="3 4">
    <name type="scientific">Protomyces lactucae-debilis</name>
    <dbReference type="NCBI Taxonomy" id="2754530"/>
    <lineage>
        <taxon>Eukaryota</taxon>
        <taxon>Fungi</taxon>
        <taxon>Dikarya</taxon>
        <taxon>Ascomycota</taxon>
        <taxon>Taphrinomycotina</taxon>
        <taxon>Taphrinomycetes</taxon>
        <taxon>Taphrinales</taxon>
        <taxon>Protomycetaceae</taxon>
        <taxon>Protomyces</taxon>
    </lineage>
</organism>
<keyword evidence="4" id="KW-1185">Reference proteome</keyword>
<sequence>MLTSTGCLLCFIGSMFLQLSLLSFVDRGTLAQQGGGCMQYQVDAHLLVTVKLAPTCDAETDVSDSEMCSRDSYLQGSSAGTGGKIKRPRLSPPISPRSLFTSLAPTLGPADCEAVCAKRIADLVYSIAGSNADPCLYIMDKKKSAWWDILFRHPRSGLWRTPFEVGFACSCQIGMVVQRAVHRLPLQSERSSIFANPSSSSVPVFDSAHCEPSRIAARILNTANVLQQQSWYPKPSYTKDRQSPDFVLEDHLRGWVDYFTPDGLFSPISCNHDWTDLFKGHGLNIQSNLLKPPHSSNCSLKYYVADQRQSGYNVLCCHGELMAPIKQRIELLDSADPRVDPLGIDASREVCTQFGIPVEIEDMIFERAAVNVQLGWKPSQMNFM</sequence>
<feature type="signal peptide" evidence="2">
    <location>
        <begin position="1"/>
        <end position="31"/>
    </location>
</feature>
<dbReference type="Proteomes" id="UP000193685">
    <property type="component" value="Unassembled WGS sequence"/>
</dbReference>
<name>A0A1Y2F694_PROLT</name>
<dbReference type="RefSeq" id="XP_040723799.1">
    <property type="nucleotide sequence ID" value="XM_040872524.1"/>
</dbReference>
<evidence type="ECO:0000313" key="3">
    <source>
        <dbReference type="EMBL" id="ORY79428.1"/>
    </source>
</evidence>
<proteinExistence type="predicted"/>
<keyword evidence="2" id="KW-0732">Signal</keyword>
<dbReference type="GeneID" id="63789123"/>
<protein>
    <submittedName>
        <fullName evidence="3">Uncharacterized protein</fullName>
    </submittedName>
</protein>
<gene>
    <name evidence="3" type="ORF">BCR37DRAFT_90681</name>
</gene>
<evidence type="ECO:0000256" key="1">
    <source>
        <dbReference type="SAM" id="MobiDB-lite"/>
    </source>
</evidence>
<feature type="region of interest" description="Disordered" evidence="1">
    <location>
        <begin position="67"/>
        <end position="93"/>
    </location>
</feature>
<dbReference type="AlphaFoldDB" id="A0A1Y2F694"/>
<feature type="chain" id="PRO_5010986053" evidence="2">
    <location>
        <begin position="32"/>
        <end position="384"/>
    </location>
</feature>
<dbReference type="EMBL" id="MCFI01000015">
    <property type="protein sequence ID" value="ORY79428.1"/>
    <property type="molecule type" value="Genomic_DNA"/>
</dbReference>
<evidence type="ECO:0000256" key="2">
    <source>
        <dbReference type="SAM" id="SignalP"/>
    </source>
</evidence>